<organism evidence="2 3">
    <name type="scientific">Aurantiacibacter atlanticus</name>
    <dbReference type="NCBI Taxonomy" id="1648404"/>
    <lineage>
        <taxon>Bacteria</taxon>
        <taxon>Pseudomonadati</taxon>
        <taxon>Pseudomonadota</taxon>
        <taxon>Alphaproteobacteria</taxon>
        <taxon>Sphingomonadales</taxon>
        <taxon>Erythrobacteraceae</taxon>
        <taxon>Aurantiacibacter</taxon>
    </lineage>
</organism>
<dbReference type="Pfam" id="PF02515">
    <property type="entry name" value="CoA_transf_3"/>
    <property type="match status" value="1"/>
</dbReference>
<dbReference type="EMBL" id="CP011310">
    <property type="protein sequence ID" value="ANC50548.1"/>
    <property type="molecule type" value="Genomic_DNA"/>
</dbReference>
<dbReference type="Gene3D" id="3.40.50.10540">
    <property type="entry name" value="Crotonobetainyl-coa:carnitine coa-transferase, domain 1"/>
    <property type="match status" value="1"/>
</dbReference>
<dbReference type="SUPFAM" id="SSF89796">
    <property type="entry name" value="CoA-transferase family III (CaiB/BaiF)"/>
    <property type="match status" value="1"/>
</dbReference>
<protein>
    <submittedName>
        <fullName evidence="2">Putative acyl-CoA transferase/carnitine dehydratase</fullName>
    </submittedName>
</protein>
<dbReference type="KEGG" id="ery:CP97_14862"/>
<accession>A0A168M3P9</accession>
<dbReference type="Gene3D" id="3.30.1540.10">
    <property type="entry name" value="formyl-coa transferase, domain 3"/>
    <property type="match status" value="1"/>
</dbReference>
<dbReference type="InterPro" id="IPR050509">
    <property type="entry name" value="CoA-transferase_III"/>
</dbReference>
<reference evidence="3" key="2">
    <citation type="submission" date="2015-04" db="EMBL/GenBank/DDBJ databases">
        <title>The complete genome sequence of Erythrobacter sp. s21-N3.</title>
        <authorList>
            <person name="Zhuang L."/>
            <person name="Liu Y."/>
            <person name="Shao Z."/>
        </authorList>
    </citation>
    <scope>NUCLEOTIDE SEQUENCE [LARGE SCALE GENOMIC DNA]</scope>
    <source>
        <strain evidence="3">s21-N3</strain>
    </source>
</reference>
<proteinExistence type="predicted"/>
<keyword evidence="2" id="KW-0808">Transferase</keyword>
<evidence type="ECO:0000313" key="3">
    <source>
        <dbReference type="Proteomes" id="UP000059113"/>
    </source>
</evidence>
<gene>
    <name evidence="2" type="ORF">CP97_14862</name>
</gene>
<reference evidence="2 3" key="1">
    <citation type="journal article" date="2015" name="Int. J. Syst. Evol. Microbiol.">
        <title>Erythrobacter atlanticus sp. nov., a bacterium from ocean sediment able to degrade polycyclic aromatic hydrocarbons.</title>
        <authorList>
            <person name="Zhuang L."/>
            <person name="Liu Y."/>
            <person name="Wang L."/>
            <person name="Wang W."/>
            <person name="Shao Z."/>
        </authorList>
    </citation>
    <scope>NUCLEOTIDE SEQUENCE [LARGE SCALE GENOMIC DNA]</scope>
    <source>
        <strain evidence="3">s21-N3</strain>
    </source>
</reference>
<dbReference type="InterPro" id="IPR044855">
    <property type="entry name" value="CoA-Trfase_III_dom3_sf"/>
</dbReference>
<evidence type="ECO:0000313" key="2">
    <source>
        <dbReference type="EMBL" id="ANC50548.1"/>
    </source>
</evidence>
<name>A0A168M3P9_9SPHN</name>
<dbReference type="Proteomes" id="UP000059113">
    <property type="component" value="Chromosome"/>
</dbReference>
<feature type="region of interest" description="Disordered" evidence="1">
    <location>
        <begin position="333"/>
        <end position="361"/>
    </location>
</feature>
<sequence>MADMGAEVIKVEHPEGGDYARVAIEASQDESAETSAFFQTVNRSKQSVTLDLGDSDQRAHLIDMIRDADGLVESFRPGVAARLGIGYSELSAINPGLVYVSITGYGQSSPLSSKAGHDLNYIAYAGVLDLLRDQAGEPVLPGIQIADVFGGSLHGVVAMLTGLLSKQLTGRGRYLDVSMTDCCKPLNIGPLTMSQGPASMLDGGFACYQIYQTSDDRHLTLGAGEAKFWHNFCAALERHDLKPLQFVADRQPWLKAELTALFKSHTLDHWCTRLAETDCCFAPVLSVAEAMQETLPEKSLVGLSTGLKIGLPVKIKGHTPDFDAPSPALGEHNSRYFGLGDNQHQSDQGLPNRAVHSGDAT</sequence>
<dbReference type="InterPro" id="IPR023606">
    <property type="entry name" value="CoA-Trfase_III_dom_1_sf"/>
</dbReference>
<dbReference type="STRING" id="1648404.CP97_14862"/>
<dbReference type="InterPro" id="IPR003673">
    <property type="entry name" value="CoA-Trfase_fam_III"/>
</dbReference>
<keyword evidence="3" id="KW-1185">Reference proteome</keyword>
<dbReference type="GO" id="GO:0016740">
    <property type="term" value="F:transferase activity"/>
    <property type="evidence" value="ECO:0007669"/>
    <property type="project" value="UniProtKB-KW"/>
</dbReference>
<evidence type="ECO:0000256" key="1">
    <source>
        <dbReference type="SAM" id="MobiDB-lite"/>
    </source>
</evidence>
<dbReference type="PANTHER" id="PTHR48228">
    <property type="entry name" value="SUCCINYL-COA--D-CITRAMALATE COA-TRANSFERASE"/>
    <property type="match status" value="1"/>
</dbReference>
<dbReference type="PANTHER" id="PTHR48228:SF5">
    <property type="entry name" value="ALPHA-METHYLACYL-COA RACEMASE"/>
    <property type="match status" value="1"/>
</dbReference>
<dbReference type="AlphaFoldDB" id="A0A168M3P9"/>